<proteinExistence type="predicted"/>
<evidence type="ECO:0000313" key="1">
    <source>
        <dbReference type="EMBL" id="JAE01998.1"/>
    </source>
</evidence>
<reference evidence="1" key="2">
    <citation type="journal article" date="2015" name="Data Brief">
        <title>Shoot transcriptome of the giant reed, Arundo donax.</title>
        <authorList>
            <person name="Barrero R.A."/>
            <person name="Guerrero F.D."/>
            <person name="Moolhuijzen P."/>
            <person name="Goolsby J.A."/>
            <person name="Tidwell J."/>
            <person name="Bellgard S.E."/>
            <person name="Bellgard M.I."/>
        </authorList>
    </citation>
    <scope>NUCLEOTIDE SEQUENCE</scope>
    <source>
        <tissue evidence="1">Shoot tissue taken approximately 20 cm above the soil surface</tissue>
    </source>
</reference>
<protein>
    <submittedName>
        <fullName evidence="1">Uncharacterized protein</fullName>
    </submittedName>
</protein>
<dbReference type="EMBL" id="GBRH01195898">
    <property type="protein sequence ID" value="JAE01998.1"/>
    <property type="molecule type" value="Transcribed_RNA"/>
</dbReference>
<accession>A0A0A9F136</accession>
<name>A0A0A9F136_ARUDO</name>
<organism evidence="1">
    <name type="scientific">Arundo donax</name>
    <name type="common">Giant reed</name>
    <name type="synonym">Donax arundinaceus</name>
    <dbReference type="NCBI Taxonomy" id="35708"/>
    <lineage>
        <taxon>Eukaryota</taxon>
        <taxon>Viridiplantae</taxon>
        <taxon>Streptophyta</taxon>
        <taxon>Embryophyta</taxon>
        <taxon>Tracheophyta</taxon>
        <taxon>Spermatophyta</taxon>
        <taxon>Magnoliopsida</taxon>
        <taxon>Liliopsida</taxon>
        <taxon>Poales</taxon>
        <taxon>Poaceae</taxon>
        <taxon>PACMAD clade</taxon>
        <taxon>Arundinoideae</taxon>
        <taxon>Arundineae</taxon>
        <taxon>Arundo</taxon>
    </lineage>
</organism>
<reference evidence="1" key="1">
    <citation type="submission" date="2014-09" db="EMBL/GenBank/DDBJ databases">
        <authorList>
            <person name="Magalhaes I.L.F."/>
            <person name="Oliveira U."/>
            <person name="Santos F.R."/>
            <person name="Vidigal T.H.D.A."/>
            <person name="Brescovit A.D."/>
            <person name="Santos A.J."/>
        </authorList>
    </citation>
    <scope>NUCLEOTIDE SEQUENCE</scope>
    <source>
        <tissue evidence="1">Shoot tissue taken approximately 20 cm above the soil surface</tissue>
    </source>
</reference>
<dbReference type="AlphaFoldDB" id="A0A0A9F136"/>
<sequence>MLLNFCDLCCANLTTAFYYFESRNTKGIMLL</sequence>